<evidence type="ECO:0000256" key="1">
    <source>
        <dbReference type="SAM" id="MobiDB-lite"/>
    </source>
</evidence>
<sequence>MAGPESVEYLKLVRADGTEVTARVERRDREGNAWVYTLAPRDDSGRSWQVKVFPHENGVNDALAELTCALAHLRHKASGQGSAFNQAARTRGESKRSSLHAATALAAGPLLRPGAS</sequence>
<evidence type="ECO:0000313" key="3">
    <source>
        <dbReference type="Proteomes" id="UP000323011"/>
    </source>
</evidence>
<comment type="caution">
    <text evidence="2">The sequence shown here is derived from an EMBL/GenBank/DDBJ whole genome shotgun (WGS) entry which is preliminary data.</text>
</comment>
<reference evidence="2 3" key="1">
    <citation type="submission" date="2019-07" db="EMBL/GenBank/DDBJ databases">
        <title>Genomes of Cafeteria roenbergensis.</title>
        <authorList>
            <person name="Fischer M.G."/>
            <person name="Hackl T."/>
            <person name="Roman M."/>
        </authorList>
    </citation>
    <scope>NUCLEOTIDE SEQUENCE [LARGE SCALE GENOMIC DNA]</scope>
    <source>
        <strain evidence="2 3">BVI</strain>
    </source>
</reference>
<dbReference type="Proteomes" id="UP000323011">
    <property type="component" value="Unassembled WGS sequence"/>
</dbReference>
<protein>
    <submittedName>
        <fullName evidence="2">Uncharacterized protein</fullName>
    </submittedName>
</protein>
<gene>
    <name evidence="2" type="ORF">FNF29_06628</name>
</gene>
<keyword evidence="3" id="KW-1185">Reference proteome</keyword>
<feature type="region of interest" description="Disordered" evidence="1">
    <location>
        <begin position="79"/>
        <end position="116"/>
    </location>
</feature>
<organism evidence="2 3">
    <name type="scientific">Cafeteria roenbergensis</name>
    <name type="common">Marine flagellate</name>
    <dbReference type="NCBI Taxonomy" id="33653"/>
    <lineage>
        <taxon>Eukaryota</taxon>
        <taxon>Sar</taxon>
        <taxon>Stramenopiles</taxon>
        <taxon>Bigyra</taxon>
        <taxon>Opalozoa</taxon>
        <taxon>Bicosoecida</taxon>
        <taxon>Cafeteriaceae</taxon>
        <taxon>Cafeteria</taxon>
    </lineage>
</organism>
<proteinExistence type="predicted"/>
<accession>A0A5A8C955</accession>
<dbReference type="AlphaFoldDB" id="A0A5A8C955"/>
<name>A0A5A8C955_CAFRO</name>
<feature type="compositionally biased region" description="Low complexity" evidence="1">
    <location>
        <begin position="99"/>
        <end position="116"/>
    </location>
</feature>
<evidence type="ECO:0000313" key="2">
    <source>
        <dbReference type="EMBL" id="KAA0148570.1"/>
    </source>
</evidence>
<feature type="compositionally biased region" description="Polar residues" evidence="1">
    <location>
        <begin position="79"/>
        <end position="88"/>
    </location>
</feature>
<dbReference type="EMBL" id="VLTN01000052">
    <property type="protein sequence ID" value="KAA0148570.1"/>
    <property type="molecule type" value="Genomic_DNA"/>
</dbReference>